<dbReference type="RefSeq" id="WP_237486153.1">
    <property type="nucleotide sequence ID" value="NZ_CAKLCM010000003.1"/>
</dbReference>
<evidence type="ECO:0000313" key="6">
    <source>
        <dbReference type="EMBL" id="CAH0529567.1"/>
    </source>
</evidence>
<name>A0ABM8ZME7_9VIBR</name>
<dbReference type="EMBL" id="CAKLCM010000003">
    <property type="protein sequence ID" value="CAH0529567.1"/>
    <property type="molecule type" value="Genomic_DNA"/>
</dbReference>
<dbReference type="InterPro" id="IPR001761">
    <property type="entry name" value="Peripla_BP/Lac1_sug-bd_dom"/>
</dbReference>
<gene>
    <name evidence="6" type="primary">torT</name>
    <name evidence="6" type="ORF">VHP8226_03322</name>
</gene>
<evidence type="ECO:0000259" key="5">
    <source>
        <dbReference type="Pfam" id="PF00532"/>
    </source>
</evidence>
<evidence type="ECO:0000256" key="3">
    <source>
        <dbReference type="ARBA" id="ARBA00022729"/>
    </source>
</evidence>
<keyword evidence="3 4" id="KW-0732">Signal</keyword>
<sequence length="347" mass="37977">MLKNKILHRILAYCLSLVPAFCYANAPTDANANPNTNAEKLCAIYPHLKDSYWLSVNYGMVTEAQQQNVALKVFESGGYLNLTKQQQQIIACETWGADAILLGTVSPDGYQNNLDLFSADTPVFATVNYLQLSEQQAENVKGVVGVDWYDMGHKVGEYLANKHPKGQGKATLALLPGPKASGGTKPAVQGFLDSIADADIDVQTTLWADNDKELQRNLIQQILDTSTPPDYIAGSAVAIEAAISELRSLSIEPPKLLSIYLSHGVYRGLLRNKVILAPTDQMVTQGRESVKQALHYLRQQPYQTPIAPEINVLTPTNLDSINIKNSLSPGGYRPIFSITPKLPQDAR</sequence>
<feature type="signal peptide" evidence="4">
    <location>
        <begin position="1"/>
        <end position="24"/>
    </location>
</feature>
<evidence type="ECO:0000256" key="1">
    <source>
        <dbReference type="ARBA" id="ARBA00004196"/>
    </source>
</evidence>
<organism evidence="6 7">
    <name type="scientific">Vibrio hippocampi</name>
    <dbReference type="NCBI Taxonomy" id="654686"/>
    <lineage>
        <taxon>Bacteria</taxon>
        <taxon>Pseudomonadati</taxon>
        <taxon>Pseudomonadota</taxon>
        <taxon>Gammaproteobacteria</taxon>
        <taxon>Vibrionales</taxon>
        <taxon>Vibrionaceae</taxon>
        <taxon>Vibrio</taxon>
    </lineage>
</organism>
<comment type="subcellular location">
    <subcellularLocation>
        <location evidence="1">Cell envelope</location>
    </subcellularLocation>
</comment>
<dbReference type="SUPFAM" id="SSF53822">
    <property type="entry name" value="Periplasmic binding protein-like I"/>
    <property type="match status" value="1"/>
</dbReference>
<evidence type="ECO:0000256" key="4">
    <source>
        <dbReference type="SAM" id="SignalP"/>
    </source>
</evidence>
<reference evidence="6" key="1">
    <citation type="submission" date="2021-12" db="EMBL/GenBank/DDBJ databases">
        <authorList>
            <person name="Rodrigo-Torres L."/>
            <person name="Arahal R. D."/>
            <person name="Lucena T."/>
        </authorList>
    </citation>
    <scope>NUCLEOTIDE SEQUENCE</scope>
    <source>
        <strain evidence="6">CECT 8226</strain>
    </source>
</reference>
<feature type="domain" description="Periplasmic binding protein/LacI sugar binding" evidence="5">
    <location>
        <begin position="39"/>
        <end position="294"/>
    </location>
</feature>
<comment type="caution">
    <text evidence="6">The sequence shown here is derived from an EMBL/GenBank/DDBJ whole genome shotgun (WGS) entry which is preliminary data.</text>
</comment>
<dbReference type="NCBIfam" id="TIGR02955">
    <property type="entry name" value="TMAO_TorT"/>
    <property type="match status" value="1"/>
</dbReference>
<proteinExistence type="inferred from homology"/>
<evidence type="ECO:0000256" key="2">
    <source>
        <dbReference type="ARBA" id="ARBA00007639"/>
    </source>
</evidence>
<dbReference type="InterPro" id="IPR028082">
    <property type="entry name" value="Peripla_BP_I"/>
</dbReference>
<accession>A0ABM8ZME7</accession>
<dbReference type="PANTHER" id="PTHR46847">
    <property type="entry name" value="D-ALLOSE-BINDING PERIPLASMIC PROTEIN-RELATED"/>
    <property type="match status" value="1"/>
</dbReference>
<dbReference type="InterPro" id="IPR014301">
    <property type="entry name" value="TMAO_TorT"/>
</dbReference>
<dbReference type="CDD" id="cd06306">
    <property type="entry name" value="PBP1_TorT-like"/>
    <property type="match status" value="1"/>
</dbReference>
<dbReference type="PANTHER" id="PTHR46847:SF1">
    <property type="entry name" value="D-ALLOSE-BINDING PERIPLASMIC PROTEIN-RELATED"/>
    <property type="match status" value="1"/>
</dbReference>
<protein>
    <submittedName>
        <fullName evidence="6">Periplasmic protein TorT</fullName>
    </submittedName>
</protein>
<feature type="chain" id="PRO_5045277433" evidence="4">
    <location>
        <begin position="25"/>
        <end position="347"/>
    </location>
</feature>
<dbReference type="Pfam" id="PF00532">
    <property type="entry name" value="Peripla_BP_1"/>
    <property type="match status" value="1"/>
</dbReference>
<keyword evidence="7" id="KW-1185">Reference proteome</keyword>
<evidence type="ECO:0000313" key="7">
    <source>
        <dbReference type="Proteomes" id="UP000838160"/>
    </source>
</evidence>
<dbReference type="NCBIfam" id="NF008185">
    <property type="entry name" value="PRK10936.1"/>
    <property type="match status" value="1"/>
</dbReference>
<dbReference type="Proteomes" id="UP000838160">
    <property type="component" value="Unassembled WGS sequence"/>
</dbReference>
<comment type="similarity">
    <text evidence="2">Belongs to the bacterial solute-binding protein 2 family.</text>
</comment>
<dbReference type="Gene3D" id="3.40.50.2300">
    <property type="match status" value="2"/>
</dbReference>